<dbReference type="EMBL" id="GBXM01073718">
    <property type="protein sequence ID" value="JAH34859.1"/>
    <property type="molecule type" value="Transcribed_RNA"/>
</dbReference>
<evidence type="ECO:0000313" key="1">
    <source>
        <dbReference type="EMBL" id="JAH34859.1"/>
    </source>
</evidence>
<dbReference type="AlphaFoldDB" id="A0A0E9S095"/>
<accession>A0A0E9S095</accession>
<reference evidence="1" key="1">
    <citation type="submission" date="2014-11" db="EMBL/GenBank/DDBJ databases">
        <authorList>
            <person name="Amaro Gonzalez C."/>
        </authorList>
    </citation>
    <scope>NUCLEOTIDE SEQUENCE</scope>
</reference>
<sequence>MAVSRNTLSVKARRESSAVCFPEVLLSGNPETALPSITLFNEYSGCPGFSSGFALIESTA</sequence>
<organism evidence="1">
    <name type="scientific">Anguilla anguilla</name>
    <name type="common">European freshwater eel</name>
    <name type="synonym">Muraena anguilla</name>
    <dbReference type="NCBI Taxonomy" id="7936"/>
    <lineage>
        <taxon>Eukaryota</taxon>
        <taxon>Metazoa</taxon>
        <taxon>Chordata</taxon>
        <taxon>Craniata</taxon>
        <taxon>Vertebrata</taxon>
        <taxon>Euteleostomi</taxon>
        <taxon>Actinopterygii</taxon>
        <taxon>Neopterygii</taxon>
        <taxon>Teleostei</taxon>
        <taxon>Anguilliformes</taxon>
        <taxon>Anguillidae</taxon>
        <taxon>Anguilla</taxon>
    </lineage>
</organism>
<name>A0A0E9S095_ANGAN</name>
<reference evidence="1" key="2">
    <citation type="journal article" date="2015" name="Fish Shellfish Immunol.">
        <title>Early steps in the European eel (Anguilla anguilla)-Vibrio vulnificus interaction in the gills: Role of the RtxA13 toxin.</title>
        <authorList>
            <person name="Callol A."/>
            <person name="Pajuelo D."/>
            <person name="Ebbesson L."/>
            <person name="Teles M."/>
            <person name="MacKenzie S."/>
            <person name="Amaro C."/>
        </authorList>
    </citation>
    <scope>NUCLEOTIDE SEQUENCE</scope>
</reference>
<proteinExistence type="predicted"/>
<protein>
    <submittedName>
        <fullName evidence="1">Uncharacterized protein</fullName>
    </submittedName>
</protein>